<organism evidence="3 4">
    <name type="scientific">Clostridium chauvoei JF4335</name>
    <dbReference type="NCBI Taxonomy" id="1351755"/>
    <lineage>
        <taxon>Bacteria</taxon>
        <taxon>Bacillati</taxon>
        <taxon>Bacillota</taxon>
        <taxon>Clostridia</taxon>
        <taxon>Eubacteriales</taxon>
        <taxon>Clostridiaceae</taxon>
        <taxon>Clostridium</taxon>
    </lineage>
</organism>
<dbReference type="Gene3D" id="3.40.50.720">
    <property type="entry name" value="NAD(P)-binding Rossmann-like Domain"/>
    <property type="match status" value="1"/>
</dbReference>
<feature type="domain" description="Putative oxidoreductase/dehydrogenase Rossmann-like" evidence="1">
    <location>
        <begin position="4"/>
        <end position="118"/>
    </location>
</feature>
<dbReference type="InterPro" id="IPR037108">
    <property type="entry name" value="TM1727-like_C_sf"/>
</dbReference>
<proteinExistence type="predicted"/>
<dbReference type="SUPFAM" id="SSF48179">
    <property type="entry name" value="6-phosphogluconate dehydrogenase C-terminal domain-like"/>
    <property type="match status" value="1"/>
</dbReference>
<dbReference type="PANTHER" id="PTHR40459:SF1">
    <property type="entry name" value="CONSERVED HYPOTHETICAL ALANINE AND LEUCINE RICH PROTEIN"/>
    <property type="match status" value="1"/>
</dbReference>
<dbReference type="Proteomes" id="UP000190476">
    <property type="component" value="Chromosome I"/>
</dbReference>
<gene>
    <name evidence="3" type="primary">tRNA-Gly-3_1</name>
    <name evidence="3" type="ORF">CCH01_00220</name>
</gene>
<protein>
    <recommendedName>
        <fullName evidence="5">DUF2520 domain-containing protein</fullName>
    </recommendedName>
</protein>
<dbReference type="InterPro" id="IPR008927">
    <property type="entry name" value="6-PGluconate_DH-like_C_sf"/>
</dbReference>
<dbReference type="InterPro" id="IPR018931">
    <property type="entry name" value="DUF2520"/>
</dbReference>
<keyword evidence="4" id="KW-1185">Reference proteome</keyword>
<accession>S6F268</accession>
<evidence type="ECO:0008006" key="5">
    <source>
        <dbReference type="Google" id="ProtNLM"/>
    </source>
</evidence>
<dbReference type="EMBL" id="LT799839">
    <property type="protein sequence ID" value="SLK10104.1"/>
    <property type="molecule type" value="Genomic_DNA"/>
</dbReference>
<dbReference type="Pfam" id="PF10727">
    <property type="entry name" value="Rossmann-like"/>
    <property type="match status" value="1"/>
</dbReference>
<dbReference type="InterPro" id="IPR019665">
    <property type="entry name" value="OxRdtase/DH_put_Rossmann_dom"/>
</dbReference>
<reference evidence="4" key="1">
    <citation type="submission" date="2017-03" db="EMBL/GenBank/DDBJ databases">
        <authorList>
            <person name="Falquet L."/>
            <person name="Falquet L."/>
        </authorList>
    </citation>
    <scope>NUCLEOTIDE SEQUENCE [LARGE SCALE GENOMIC DNA]</scope>
</reference>
<sequence length="285" mass="32149">MIIIKIGFIGAGKVGFSLGKYFMENNITVTGYYSRNEDSAYEASIFTNTKKYNNLEDIINESDAIFITTPDGEIQRVWNELKELSIQNKMICHCSGSLSSNIFSNINKYGAYGYSIHPMLAISDKYNSYKNLKEAFITIEGHDKHISDFKKVIESLGNKTTVITEENKPLYHAASVVVSNLVIGLINNGINYLEKCGFNEEDAINSLYPLITFNIKNIKEKGVVESLTGPVERGDLNTIKAHCNSLYGIDKELYKMLSKNILEIAKIKNKDRDYKEIEEYLGGKK</sequence>
<evidence type="ECO:0000259" key="1">
    <source>
        <dbReference type="Pfam" id="PF10727"/>
    </source>
</evidence>
<dbReference type="InterPro" id="IPR036291">
    <property type="entry name" value="NAD(P)-bd_dom_sf"/>
</dbReference>
<dbReference type="STRING" id="1351755.CCH01_00220"/>
<dbReference type="PANTHER" id="PTHR40459">
    <property type="entry name" value="CONSERVED HYPOTHETICAL ALANINE AND LEUCINE RICH PROTEIN"/>
    <property type="match status" value="1"/>
</dbReference>
<dbReference type="AlphaFoldDB" id="S6F268"/>
<dbReference type="Pfam" id="PF10728">
    <property type="entry name" value="DUF2520"/>
    <property type="match status" value="1"/>
</dbReference>
<name>S6F268_9CLOT</name>
<evidence type="ECO:0000313" key="3">
    <source>
        <dbReference type="EMBL" id="SLK10104.1"/>
    </source>
</evidence>
<evidence type="ECO:0000259" key="2">
    <source>
        <dbReference type="Pfam" id="PF10728"/>
    </source>
</evidence>
<feature type="domain" description="DUF2520" evidence="2">
    <location>
        <begin position="136"/>
        <end position="261"/>
    </location>
</feature>
<dbReference type="Gene3D" id="1.10.1040.20">
    <property type="entry name" value="ProC-like, C-terminal domain"/>
    <property type="match status" value="1"/>
</dbReference>
<dbReference type="SUPFAM" id="SSF51735">
    <property type="entry name" value="NAD(P)-binding Rossmann-fold domains"/>
    <property type="match status" value="1"/>
</dbReference>
<evidence type="ECO:0000313" key="4">
    <source>
        <dbReference type="Proteomes" id="UP000190476"/>
    </source>
</evidence>